<proteinExistence type="predicted"/>
<dbReference type="EMBL" id="HBIX01005990">
    <property type="protein sequence ID" value="CAE0711986.1"/>
    <property type="molecule type" value="Transcribed_RNA"/>
</dbReference>
<evidence type="ECO:0000313" key="2">
    <source>
        <dbReference type="EMBL" id="CAE0711986.1"/>
    </source>
</evidence>
<protein>
    <submittedName>
        <fullName evidence="2">Uncharacterized protein</fullName>
    </submittedName>
</protein>
<feature type="chain" id="PRO_5030641692" evidence="1">
    <location>
        <begin position="23"/>
        <end position="494"/>
    </location>
</feature>
<accession>A0A7S4EGV4</accession>
<sequence>MRFSSQTLTLFFLASMATEASCASVVAECNTRLPMSLSTVVSDLEAEGVTEVAPACFLTSRGVTEAKKAELFGLEDVTATAFGTASGVCMALSTGTCSVPEAASTAVACEGNVVYYADEDDLARGEGLFDSLGPAIERILNDNDGIITGSPSLIVVTENPETTKARLEDAAVDVLANLVSANKKVNVLSDAFENVQYVKTADEALNLLKASKDPATAQESIASTVASNFWQSTGSSSMAFISSSSSSNMSPKDLAAARKLGPAARKALETAIETIKTLSEDNQLIVPNFGDLCKAASKRAMEELEEAAESRAVSYSVVGRQIRENLRAELEGELADLAEGQLNLLQEACFADFKAKLSKLRISPILATDMKNVRNESRKDFEKRANSMPNGSIAEDIYKIRLDEFCSERLLAARAGGQFKPTPRKGVTIGMHWLLPKPFGNDYRQEPWMVQATDNLVYIPPDKITDVSPEDVALGDWRSKIVPSPTGNEMVYMQ</sequence>
<name>A0A7S4EGV4_9STRA</name>
<keyword evidence="1" id="KW-0732">Signal</keyword>
<reference evidence="2" key="1">
    <citation type="submission" date="2021-01" db="EMBL/GenBank/DDBJ databases">
        <authorList>
            <person name="Corre E."/>
            <person name="Pelletier E."/>
            <person name="Niang G."/>
            <person name="Scheremetjew M."/>
            <person name="Finn R."/>
            <person name="Kale V."/>
            <person name="Holt S."/>
            <person name="Cochrane G."/>
            <person name="Meng A."/>
            <person name="Brown T."/>
            <person name="Cohen L."/>
        </authorList>
    </citation>
    <scope>NUCLEOTIDE SEQUENCE</scope>
    <source>
        <strain evidence="2">10249 10 AB</strain>
    </source>
</reference>
<dbReference type="AlphaFoldDB" id="A0A7S4EGV4"/>
<feature type="signal peptide" evidence="1">
    <location>
        <begin position="1"/>
        <end position="22"/>
    </location>
</feature>
<evidence type="ECO:0000256" key="1">
    <source>
        <dbReference type="SAM" id="SignalP"/>
    </source>
</evidence>
<gene>
    <name evidence="2" type="ORF">PAUS00366_LOCUS4738</name>
</gene>
<organism evidence="2">
    <name type="scientific">Pseudo-nitzschia australis</name>
    <dbReference type="NCBI Taxonomy" id="44445"/>
    <lineage>
        <taxon>Eukaryota</taxon>
        <taxon>Sar</taxon>
        <taxon>Stramenopiles</taxon>
        <taxon>Ochrophyta</taxon>
        <taxon>Bacillariophyta</taxon>
        <taxon>Bacillariophyceae</taxon>
        <taxon>Bacillariophycidae</taxon>
        <taxon>Bacillariales</taxon>
        <taxon>Bacillariaceae</taxon>
        <taxon>Pseudo-nitzschia</taxon>
    </lineage>
</organism>